<name>A0A8T2S875_CERRI</name>
<keyword evidence="2" id="KW-1185">Reference proteome</keyword>
<dbReference type="AlphaFoldDB" id="A0A8T2S875"/>
<gene>
    <name evidence="1" type="ORF">KP509_21G024500</name>
</gene>
<proteinExistence type="predicted"/>
<organism evidence="1 2">
    <name type="scientific">Ceratopteris richardii</name>
    <name type="common">Triangle waterfern</name>
    <dbReference type="NCBI Taxonomy" id="49495"/>
    <lineage>
        <taxon>Eukaryota</taxon>
        <taxon>Viridiplantae</taxon>
        <taxon>Streptophyta</taxon>
        <taxon>Embryophyta</taxon>
        <taxon>Tracheophyta</taxon>
        <taxon>Polypodiopsida</taxon>
        <taxon>Polypodiidae</taxon>
        <taxon>Polypodiales</taxon>
        <taxon>Pteridineae</taxon>
        <taxon>Pteridaceae</taxon>
        <taxon>Parkerioideae</taxon>
        <taxon>Ceratopteris</taxon>
    </lineage>
</organism>
<comment type="caution">
    <text evidence="1">The sequence shown here is derived from an EMBL/GenBank/DDBJ whole genome shotgun (WGS) entry which is preliminary data.</text>
</comment>
<evidence type="ECO:0000313" key="1">
    <source>
        <dbReference type="EMBL" id="KAH7314859.1"/>
    </source>
</evidence>
<evidence type="ECO:0000313" key="2">
    <source>
        <dbReference type="Proteomes" id="UP000825935"/>
    </source>
</evidence>
<reference evidence="1" key="1">
    <citation type="submission" date="2021-08" db="EMBL/GenBank/DDBJ databases">
        <title>WGS assembly of Ceratopteris richardii.</title>
        <authorList>
            <person name="Marchant D.B."/>
            <person name="Chen G."/>
            <person name="Jenkins J."/>
            <person name="Shu S."/>
            <person name="Leebens-Mack J."/>
            <person name="Grimwood J."/>
            <person name="Schmutz J."/>
            <person name="Soltis P."/>
            <person name="Soltis D."/>
            <person name="Chen Z.-H."/>
        </authorList>
    </citation>
    <scope>NUCLEOTIDE SEQUENCE</scope>
    <source>
        <strain evidence="1">Whitten #5841</strain>
        <tissue evidence="1">Leaf</tissue>
    </source>
</reference>
<dbReference type="Proteomes" id="UP000825935">
    <property type="component" value="Chromosome 21"/>
</dbReference>
<protein>
    <submittedName>
        <fullName evidence="1">Uncharacterized protein</fullName>
    </submittedName>
</protein>
<dbReference type="EMBL" id="CM035426">
    <property type="protein sequence ID" value="KAH7314859.1"/>
    <property type="molecule type" value="Genomic_DNA"/>
</dbReference>
<accession>A0A8T2S875</accession>
<sequence length="87" mass="9494">MFLGNFCKALKRLSTQITVVFGSFLSGLKTLLLRIRLHASSGNFEACIRPELEGPSPCYGEDGVSFRTEAGVITSYDATLPSYLSRS</sequence>